<evidence type="ECO:0000313" key="3">
    <source>
        <dbReference type="Proteomes" id="UP000694865"/>
    </source>
</evidence>
<dbReference type="SUPFAM" id="SSF54637">
    <property type="entry name" value="Thioesterase/thiol ester dehydrase-isomerase"/>
    <property type="match status" value="2"/>
</dbReference>
<evidence type="ECO:0000259" key="2">
    <source>
        <dbReference type="PROSITE" id="PS51770"/>
    </source>
</evidence>
<dbReference type="InterPro" id="IPR029069">
    <property type="entry name" value="HotDog_dom_sf"/>
</dbReference>
<organism evidence="3 4">
    <name type="scientific">Saccoglossus kowalevskii</name>
    <name type="common">Acorn worm</name>
    <dbReference type="NCBI Taxonomy" id="10224"/>
    <lineage>
        <taxon>Eukaryota</taxon>
        <taxon>Metazoa</taxon>
        <taxon>Hemichordata</taxon>
        <taxon>Enteropneusta</taxon>
        <taxon>Harrimaniidae</taxon>
        <taxon>Saccoglossus</taxon>
    </lineage>
</organism>
<sequence length="397" mass="44567">MSKFIHSSKNRVDFVDQRPYAAEVSQNNTSIMSSAEHNSCSPDHKFVEVCRLMMPDDANNSGNVHGGVILKMIEEAGAIITTRHCNKNRDQSIDPCMTALARVERTDFLKPMFIGEVAQLHAEISYTSEHSLEVQVIVWAENILDGSKRLTNRATLWYVPLSMVTTPTPNKVVPTVPKMIYTNPEAEEQGRKRYENQKDERDRFGRVTRTISYDIGEVDMLRTSGVMPYSVPFSQSNLVHLVGPSDCAVHGYCKGGVTMKLMDECAGIVACRHCRTQVVTASLDVTNFHKPVKKGSVLSLTGIPTFTSNKSMEIEVLVDVEYIFGGETHKDRAVNAFFTFVSLGPGRKTQQIPALKVHTQGEKLRFQEGKKRYEARKAIRMKARHQASERPVIQQTM</sequence>
<protein>
    <submittedName>
        <fullName evidence="4">Cytosolic acyl coenzyme A thioester hydrolase-like</fullName>
    </submittedName>
</protein>
<accession>A0ABM0LW79</accession>
<dbReference type="InterPro" id="IPR006683">
    <property type="entry name" value="Thioestr_dom"/>
</dbReference>
<proteinExistence type="predicted"/>
<dbReference type="Proteomes" id="UP000694865">
    <property type="component" value="Unplaced"/>
</dbReference>
<dbReference type="InterPro" id="IPR033120">
    <property type="entry name" value="HOTDOG_ACOT"/>
</dbReference>
<dbReference type="Gene3D" id="3.10.129.10">
    <property type="entry name" value="Hotdog Thioesterase"/>
    <property type="match status" value="2"/>
</dbReference>
<dbReference type="PANTHER" id="PTHR11049:SF24">
    <property type="entry name" value="CYTOSOLIC ACYL COENZYME A THIOESTER HYDROLASE"/>
    <property type="match status" value="1"/>
</dbReference>
<dbReference type="GeneID" id="100369260"/>
<dbReference type="Pfam" id="PF03061">
    <property type="entry name" value="4HBT"/>
    <property type="match status" value="2"/>
</dbReference>
<keyword evidence="3" id="KW-1185">Reference proteome</keyword>
<feature type="domain" description="HotDog ACOT-type" evidence="2">
    <location>
        <begin position="43"/>
        <end position="164"/>
    </location>
</feature>
<dbReference type="RefSeq" id="XP_006812020.1">
    <property type="nucleotide sequence ID" value="XM_006811957.1"/>
</dbReference>
<dbReference type="PROSITE" id="PS51770">
    <property type="entry name" value="HOTDOG_ACOT"/>
    <property type="match status" value="2"/>
</dbReference>
<dbReference type="CDD" id="cd03442">
    <property type="entry name" value="BFIT_BACH"/>
    <property type="match status" value="2"/>
</dbReference>
<feature type="domain" description="HotDog ACOT-type" evidence="2">
    <location>
        <begin position="232"/>
        <end position="346"/>
    </location>
</feature>
<reference evidence="4" key="1">
    <citation type="submission" date="2025-08" db="UniProtKB">
        <authorList>
            <consortium name="RefSeq"/>
        </authorList>
    </citation>
    <scope>IDENTIFICATION</scope>
    <source>
        <tissue evidence="4">Testes</tissue>
    </source>
</reference>
<dbReference type="PANTHER" id="PTHR11049">
    <property type="entry name" value="ACYL COENZYME A THIOESTER HYDROLASE"/>
    <property type="match status" value="1"/>
</dbReference>
<gene>
    <name evidence="4" type="primary">LOC100369260</name>
</gene>
<evidence type="ECO:0000313" key="4">
    <source>
        <dbReference type="RefSeq" id="XP_006812020.1"/>
    </source>
</evidence>
<name>A0ABM0LW79_SACKO</name>
<dbReference type="InterPro" id="IPR040170">
    <property type="entry name" value="Cytosol_ACT"/>
</dbReference>
<keyword evidence="1" id="KW-0378">Hydrolase</keyword>
<evidence type="ECO:0000256" key="1">
    <source>
        <dbReference type="ARBA" id="ARBA00022801"/>
    </source>
</evidence>